<dbReference type="Proteomes" id="UP001305779">
    <property type="component" value="Unassembled WGS sequence"/>
</dbReference>
<proteinExistence type="predicted"/>
<feature type="region of interest" description="Disordered" evidence="1">
    <location>
        <begin position="219"/>
        <end position="258"/>
    </location>
</feature>
<evidence type="ECO:0000313" key="2">
    <source>
        <dbReference type="EMBL" id="KAK4506429.1"/>
    </source>
</evidence>
<accession>A0ABR0EYG7</accession>
<name>A0ABR0EYG7_ZASCE</name>
<organism evidence="2 3">
    <name type="scientific">Zasmidium cellare</name>
    <name type="common">Wine cellar mold</name>
    <name type="synonym">Racodium cellare</name>
    <dbReference type="NCBI Taxonomy" id="395010"/>
    <lineage>
        <taxon>Eukaryota</taxon>
        <taxon>Fungi</taxon>
        <taxon>Dikarya</taxon>
        <taxon>Ascomycota</taxon>
        <taxon>Pezizomycotina</taxon>
        <taxon>Dothideomycetes</taxon>
        <taxon>Dothideomycetidae</taxon>
        <taxon>Mycosphaerellales</taxon>
        <taxon>Mycosphaerellaceae</taxon>
        <taxon>Zasmidium</taxon>
    </lineage>
</organism>
<keyword evidence="3" id="KW-1185">Reference proteome</keyword>
<evidence type="ECO:0000256" key="1">
    <source>
        <dbReference type="SAM" id="MobiDB-lite"/>
    </source>
</evidence>
<comment type="caution">
    <text evidence="2">The sequence shown here is derived from an EMBL/GenBank/DDBJ whole genome shotgun (WGS) entry which is preliminary data.</text>
</comment>
<sequence length="331" mass="37204">MYVRPDQLVIPDCEIKGLNHYLLSFMVTRFGALSLEKNAFVEGLRDPTVMASGLQLNIDYVCRQEPDARMTGRYVLVDMRRLWTDRELFPSLYDEPNLHRGMRSLNFAELQGFAQQNRPVIQTLTNQGIQAPRSLLTIGNKYFDARNQAVATLAQRLIERLDGIDLGLPVPIAINLPQGFADNISAELQTAYHSLIQAGFGAGDVRLEFAEAAEAMGIAVRPPPPSPSPPPPPPPPPEKTPEPAETTPIKTEVPSESRKQKVLMFQRADLFASIDRNPRLKAAAEADFDFRTARYSLDTYDILEKEWQEALTTIKDFVKQWNKENPVSVED</sequence>
<evidence type="ECO:0000313" key="3">
    <source>
        <dbReference type="Proteomes" id="UP001305779"/>
    </source>
</evidence>
<dbReference type="EMBL" id="JAXOVC010000001">
    <property type="protein sequence ID" value="KAK4506429.1"/>
    <property type="molecule type" value="Genomic_DNA"/>
</dbReference>
<reference evidence="2 3" key="1">
    <citation type="journal article" date="2023" name="G3 (Bethesda)">
        <title>A chromosome-level genome assembly of Zasmidium syzygii isolated from banana leaves.</title>
        <authorList>
            <person name="van Westerhoven A.C."/>
            <person name="Mehrabi R."/>
            <person name="Talebi R."/>
            <person name="Steentjes M.B.F."/>
            <person name="Corcolon B."/>
            <person name="Chong P.A."/>
            <person name="Kema G.H.J."/>
            <person name="Seidl M.F."/>
        </authorList>
    </citation>
    <scope>NUCLEOTIDE SEQUENCE [LARGE SCALE GENOMIC DNA]</scope>
    <source>
        <strain evidence="2 3">P124</strain>
    </source>
</reference>
<feature type="compositionally biased region" description="Pro residues" evidence="1">
    <location>
        <begin position="221"/>
        <end position="238"/>
    </location>
</feature>
<gene>
    <name evidence="2" type="ORF">PRZ48_000161</name>
</gene>
<protein>
    <submittedName>
        <fullName evidence="2">Uncharacterized protein</fullName>
    </submittedName>
</protein>